<evidence type="ECO:0000256" key="9">
    <source>
        <dbReference type="ARBA" id="ARBA00022842"/>
    </source>
</evidence>
<keyword evidence="1" id="KW-0645">Protease</keyword>
<evidence type="ECO:0000256" key="15">
    <source>
        <dbReference type="ARBA" id="ARBA00023268"/>
    </source>
</evidence>
<dbReference type="InterPro" id="IPR021109">
    <property type="entry name" value="Peptidase_aspartic_dom_sf"/>
</dbReference>
<dbReference type="InterPro" id="IPR001584">
    <property type="entry name" value="Integrase_cat-core"/>
</dbReference>
<keyword evidence="6" id="KW-0064">Aspartyl protease</keyword>
<dbReference type="PROSITE" id="PS50994">
    <property type="entry name" value="INTEGRASE"/>
    <property type="match status" value="1"/>
</dbReference>
<dbReference type="InterPro" id="IPR041588">
    <property type="entry name" value="Integrase_H2C2"/>
</dbReference>
<dbReference type="PANTHER" id="PTHR37984">
    <property type="entry name" value="PROTEIN CBG26694"/>
    <property type="match status" value="1"/>
</dbReference>
<dbReference type="InterPro" id="IPR041577">
    <property type="entry name" value="RT_RNaseH_2"/>
</dbReference>
<dbReference type="SUPFAM" id="SSF56672">
    <property type="entry name" value="DNA/RNA polymerases"/>
    <property type="match status" value="1"/>
</dbReference>
<sequence length="1511" mass="172975">MAEGTRMKGFEEQLRKQDSRIQSILEANAAERLALEEKLATNHSDMKALLEANSAEMKNFMVSMNAQYTAFVRSLQSDRGILGISPDNTERQPVQRPQRNLELGLSNQGERNFLPVGTPKVEFPKFDGSNPREWVRRCEKFFRLCRIPDSQHMDLVELHLDGKASIWYQGFKMDKGELRWDRFSQEFCSRFGNLGEDDVIEEFNKLHQTSTVIHYQERFEELRAAVMLKVPGLTESYYISSFLSGLKEEIKSVVKIHKPATLQSAFEKARWQEHYLQVMAKQSRMATKLTQVTETIQKKPAHQMFDSSNNKTTPQGSRRITPTEFQYRKDHNLCFKCGEKFSPGHVCRNKGIHLLLADEGEAQVEEVVDEEDEVIEYQGNKYGRDITLSLHSVSGQLSSSTIKMLGDYGDQEVSILLDGGSTNCFIKPTIAQLYPEAVKNHKPFKVRIADGKELVCEQWIPGMKWMMQGHHFTHNVYVLDLEPYDLILGVDWMKCYSPMTFDFQKLSLSFEKEGEMVLLQGDSHSAKVLMKQGVSAQKYCRNKIRTALQHSCMIRVQNSQVTTVPKTLTQLLAQYDDIFAAPTTLPPNRSLNHQIPLKPDAKPFKIRPYRYPHRQKTEIERQVKEMLATGIIQTSHSPFASPALLVKKKDGTWRLCIDYRQLNSLTIKDKFPIPIIDDLLDELQGAKIFSKIDLRSGYHQIRMHPSDIQKTAFRTHSGLYEYLVMPFGLTNAPATFQALMNSVFEPFIRKFVLVFFDDILVYSPDFDSHLKHLSLVLDTLRNHSLYAKMSKCSFGQDRVEYLGHIVTGEGVSADPAKVEAMLSWPSPTTVKGLRGFLGLTGYYRRFVKGYGKIAKPLTNLLKKDGFGWDEQAEQAFQELKHAMTQAPVLALPDFLGTFVLETDASQKTIGAVLMQQGRPIAFMSQALGPKNQTLSIYEKELLSLITAVGKWRHYLLGTHFIIKTDHESLKYLLEQKITTPLQQKWLAKLMGLDYEIQYKRGKDNLVADALSRRMEGRDEGSGGEEVQVHAITTAKPLWLARVSSSYNGDEKAKELLTALAVDKSSVHDYTYHQGIIRYMGRMYIGSNSELRAQLINCMHDSAIGGHSGNQGTYQRMKNYFYWPGMKKDVESYVQACDICKRSKGEHCSYPGLLQPLSIPEQAWQEISMDFIEGLPKSYGHNVIFVVVDRFTKYAHFTSMTSHYTAKSVAQVFFDQIFRLHGLPNGIVSDRDKVFTSIFWQELFKQVGTELSFSSSYHPQSDGQTERVNRCLETYLRAMCLQQPGHWKRCLPAAEWWYNTNFHSSLQMTPFQALYGYKPSQLSLHSSDTQVAAVEDWIKERVNWNTLLRENLLQAQNRMKQFADKHRIDRSFAEGDWVYLKLQPYRQTTVALRRNLKLAAKYYGPYQVEKKIGSVAYRLKLPQGAAIHPVFHVSLLKPTSKGAPISNELPQISEEGLYTTAPTAVLDRRMIDRAGQQVEQVLICWKNMNEEDATWEDLTVIQSQFPSFNPRD</sequence>
<dbReference type="InterPro" id="IPR050951">
    <property type="entry name" value="Retrovirus_Pol_polyprotein"/>
</dbReference>
<keyword evidence="18" id="KW-1185">Reference proteome</keyword>
<dbReference type="InterPro" id="IPR043128">
    <property type="entry name" value="Rev_trsase/Diguanyl_cyclase"/>
</dbReference>
<keyword evidence="3" id="KW-0548">Nucleotidyltransferase</keyword>
<dbReference type="InterPro" id="IPR036397">
    <property type="entry name" value="RNaseH_sf"/>
</dbReference>
<organism evidence="18 19">
    <name type="scientific">Coffea arabica</name>
    <name type="common">Arabian coffee</name>
    <dbReference type="NCBI Taxonomy" id="13443"/>
    <lineage>
        <taxon>Eukaryota</taxon>
        <taxon>Viridiplantae</taxon>
        <taxon>Streptophyta</taxon>
        <taxon>Embryophyta</taxon>
        <taxon>Tracheophyta</taxon>
        <taxon>Spermatophyta</taxon>
        <taxon>Magnoliopsida</taxon>
        <taxon>eudicotyledons</taxon>
        <taxon>Gunneridae</taxon>
        <taxon>Pentapetalae</taxon>
        <taxon>asterids</taxon>
        <taxon>lamiids</taxon>
        <taxon>Gentianales</taxon>
        <taxon>Rubiaceae</taxon>
        <taxon>Ixoroideae</taxon>
        <taxon>Gardenieae complex</taxon>
        <taxon>Bertiereae - Coffeeae clade</taxon>
        <taxon>Coffeeae</taxon>
        <taxon>Coffea</taxon>
    </lineage>
</organism>
<dbReference type="Pfam" id="PF00665">
    <property type="entry name" value="rve"/>
    <property type="match status" value="1"/>
</dbReference>
<keyword evidence="2" id="KW-0808">Transferase</keyword>
<dbReference type="SUPFAM" id="SSF54160">
    <property type="entry name" value="Chromo domain-like"/>
    <property type="match status" value="1"/>
</dbReference>
<evidence type="ECO:0000256" key="2">
    <source>
        <dbReference type="ARBA" id="ARBA00022679"/>
    </source>
</evidence>
<dbReference type="InterPro" id="IPR045358">
    <property type="entry name" value="Ty3_capsid"/>
</dbReference>
<evidence type="ECO:0000256" key="7">
    <source>
        <dbReference type="ARBA" id="ARBA00022759"/>
    </source>
</evidence>
<protein>
    <submittedName>
        <fullName evidence="19 20">Uncharacterized protein isoform X1</fullName>
    </submittedName>
</protein>
<dbReference type="Gene3D" id="3.10.10.10">
    <property type="entry name" value="HIV Type 1 Reverse Transcriptase, subunit A, domain 1"/>
    <property type="match status" value="1"/>
</dbReference>
<evidence type="ECO:0000313" key="18">
    <source>
        <dbReference type="Proteomes" id="UP001652660"/>
    </source>
</evidence>
<dbReference type="InterPro" id="IPR043502">
    <property type="entry name" value="DNA/RNA_pol_sf"/>
</dbReference>
<evidence type="ECO:0000256" key="5">
    <source>
        <dbReference type="ARBA" id="ARBA00022723"/>
    </source>
</evidence>
<name>A0ABM4UC59_COFAR</name>
<dbReference type="CDD" id="cd09274">
    <property type="entry name" value="RNase_HI_RT_Ty3"/>
    <property type="match status" value="1"/>
</dbReference>
<keyword evidence="7" id="KW-0255">Endonuclease</keyword>
<dbReference type="PROSITE" id="PS50878">
    <property type="entry name" value="RT_POL"/>
    <property type="match status" value="1"/>
</dbReference>
<dbReference type="Pfam" id="PF17921">
    <property type="entry name" value="Integrase_H2C2"/>
    <property type="match status" value="1"/>
</dbReference>
<evidence type="ECO:0000256" key="4">
    <source>
        <dbReference type="ARBA" id="ARBA00022722"/>
    </source>
</evidence>
<dbReference type="Pfam" id="PF00078">
    <property type="entry name" value="RVT_1"/>
    <property type="match status" value="1"/>
</dbReference>
<feature type="domain" description="Integrase catalytic" evidence="17">
    <location>
        <begin position="1155"/>
        <end position="1317"/>
    </location>
</feature>
<dbReference type="Pfam" id="PF08284">
    <property type="entry name" value="RVP_2"/>
    <property type="match status" value="1"/>
</dbReference>
<dbReference type="Gene3D" id="3.30.420.10">
    <property type="entry name" value="Ribonuclease H-like superfamily/Ribonuclease H"/>
    <property type="match status" value="1"/>
</dbReference>
<dbReference type="InterPro" id="IPR016197">
    <property type="entry name" value="Chromo-like_dom_sf"/>
</dbReference>
<dbReference type="GeneID" id="113687854"/>
<keyword evidence="11" id="KW-0695">RNA-directed DNA polymerase</keyword>
<dbReference type="SUPFAM" id="SSF53098">
    <property type="entry name" value="Ribonuclease H-like"/>
    <property type="match status" value="1"/>
</dbReference>
<evidence type="ECO:0000256" key="12">
    <source>
        <dbReference type="ARBA" id="ARBA00022932"/>
    </source>
</evidence>
<dbReference type="InterPro" id="IPR056924">
    <property type="entry name" value="SH3_Tf2-1"/>
</dbReference>
<dbReference type="Gene3D" id="1.10.340.70">
    <property type="match status" value="1"/>
</dbReference>
<evidence type="ECO:0000256" key="10">
    <source>
        <dbReference type="ARBA" id="ARBA00022908"/>
    </source>
</evidence>
<keyword evidence="10" id="KW-0229">DNA integration</keyword>
<dbReference type="PANTHER" id="PTHR37984:SF5">
    <property type="entry name" value="PROTEIN NYNRIN-LIKE"/>
    <property type="match status" value="1"/>
</dbReference>
<keyword evidence="15" id="KW-0511">Multifunctional enzyme</keyword>
<keyword evidence="8" id="KW-0378">Hydrolase</keyword>
<dbReference type="Gene3D" id="2.40.70.10">
    <property type="entry name" value="Acid Proteases"/>
    <property type="match status" value="1"/>
</dbReference>
<evidence type="ECO:0000259" key="17">
    <source>
        <dbReference type="PROSITE" id="PS50994"/>
    </source>
</evidence>
<dbReference type="Gene3D" id="3.30.70.270">
    <property type="match status" value="2"/>
</dbReference>
<dbReference type="Pfam" id="PF19259">
    <property type="entry name" value="Ty3_capsid"/>
    <property type="match status" value="1"/>
</dbReference>
<dbReference type="CDD" id="cd00303">
    <property type="entry name" value="retropepsin_like"/>
    <property type="match status" value="1"/>
</dbReference>
<dbReference type="RefSeq" id="XP_071904855.1">
    <property type="nucleotide sequence ID" value="XM_072048754.1"/>
</dbReference>
<accession>A0ABM4UC59</accession>
<dbReference type="RefSeq" id="XP_071904856.1">
    <property type="nucleotide sequence ID" value="XM_072048755.1"/>
</dbReference>
<dbReference type="Pfam" id="PF24626">
    <property type="entry name" value="SH3_Tf2-1"/>
    <property type="match status" value="1"/>
</dbReference>
<gene>
    <name evidence="19 20" type="primary">LOC113687854</name>
</gene>
<keyword evidence="14" id="KW-0233">DNA recombination</keyword>
<keyword evidence="13" id="KW-0238">DNA-binding</keyword>
<evidence type="ECO:0000256" key="6">
    <source>
        <dbReference type="ARBA" id="ARBA00022750"/>
    </source>
</evidence>
<dbReference type="Pfam" id="PF17919">
    <property type="entry name" value="RT_RNaseH_2"/>
    <property type="match status" value="1"/>
</dbReference>
<keyword evidence="4" id="KW-0540">Nuclease</keyword>
<dbReference type="CDD" id="cd01647">
    <property type="entry name" value="RT_LTR"/>
    <property type="match status" value="1"/>
</dbReference>
<evidence type="ECO:0000313" key="20">
    <source>
        <dbReference type="RefSeq" id="XP_071904856.1"/>
    </source>
</evidence>
<reference evidence="19 20" key="1">
    <citation type="submission" date="2025-05" db="UniProtKB">
        <authorList>
            <consortium name="RefSeq"/>
        </authorList>
    </citation>
    <scope>IDENTIFICATION</scope>
    <source>
        <tissue evidence="19 20">Leaves</tissue>
    </source>
</reference>
<dbReference type="InterPro" id="IPR012337">
    <property type="entry name" value="RNaseH-like_sf"/>
</dbReference>
<keyword evidence="5" id="KW-0479">Metal-binding</keyword>
<feature type="domain" description="Reverse transcriptase" evidence="16">
    <location>
        <begin position="627"/>
        <end position="806"/>
    </location>
</feature>
<evidence type="ECO:0000256" key="14">
    <source>
        <dbReference type="ARBA" id="ARBA00023172"/>
    </source>
</evidence>
<proteinExistence type="predicted"/>
<keyword evidence="9" id="KW-0460">Magnesium</keyword>
<dbReference type="Proteomes" id="UP001652660">
    <property type="component" value="Chromosome 5e"/>
</dbReference>
<evidence type="ECO:0000259" key="16">
    <source>
        <dbReference type="PROSITE" id="PS50878"/>
    </source>
</evidence>
<evidence type="ECO:0000256" key="13">
    <source>
        <dbReference type="ARBA" id="ARBA00023125"/>
    </source>
</evidence>
<evidence type="ECO:0000256" key="3">
    <source>
        <dbReference type="ARBA" id="ARBA00022695"/>
    </source>
</evidence>
<keyword evidence="12" id="KW-0239">DNA-directed DNA polymerase</keyword>
<evidence type="ECO:0000313" key="19">
    <source>
        <dbReference type="RefSeq" id="XP_071904855.1"/>
    </source>
</evidence>
<evidence type="ECO:0000256" key="1">
    <source>
        <dbReference type="ARBA" id="ARBA00022670"/>
    </source>
</evidence>
<dbReference type="InterPro" id="IPR000477">
    <property type="entry name" value="RT_dom"/>
</dbReference>
<evidence type="ECO:0000256" key="11">
    <source>
        <dbReference type="ARBA" id="ARBA00022918"/>
    </source>
</evidence>
<evidence type="ECO:0000256" key="8">
    <source>
        <dbReference type="ARBA" id="ARBA00022801"/>
    </source>
</evidence>